<keyword evidence="12" id="KW-0066">ATP synthesis</keyword>
<evidence type="ECO:0000256" key="2">
    <source>
        <dbReference type="ARBA" id="ARBA00008892"/>
    </source>
</evidence>
<evidence type="ECO:0000256" key="1">
    <source>
        <dbReference type="ARBA" id="ARBA00004304"/>
    </source>
</evidence>
<dbReference type="InterPro" id="IPR039017">
    <property type="entry name" value="ATP8_mammal"/>
</dbReference>
<evidence type="ECO:0000256" key="13">
    <source>
        <dbReference type="RuleBase" id="RU003661"/>
    </source>
</evidence>
<evidence type="ECO:0000256" key="10">
    <source>
        <dbReference type="ARBA" id="ARBA00023128"/>
    </source>
</evidence>
<evidence type="ECO:0000256" key="7">
    <source>
        <dbReference type="ARBA" id="ARBA00022989"/>
    </source>
</evidence>
<sequence length="67" mass="8016">MPQLDTSKWFITILSVMFTLFVLFQVKLSNYNFPLDLSSKSEDLKKNKTPWELKWTKIYLPHLLPLQ</sequence>
<keyword evidence="8" id="KW-0007">Acetylation</keyword>
<accession>T2I4F8</accession>
<comment type="similarity">
    <text evidence="2 13">Belongs to the ATPase protein 8 family.</text>
</comment>
<name>T2I4F8_PEDCA</name>
<dbReference type="GO" id="GO:0015986">
    <property type="term" value="P:proton motive force-driven ATP synthesis"/>
    <property type="evidence" value="ECO:0007669"/>
    <property type="project" value="InterPro"/>
</dbReference>
<keyword evidence="5 13" id="KW-0812">Transmembrane</keyword>
<feature type="transmembrane region" description="Helical" evidence="14">
    <location>
        <begin position="6"/>
        <end position="24"/>
    </location>
</feature>
<evidence type="ECO:0000256" key="11">
    <source>
        <dbReference type="ARBA" id="ARBA00023136"/>
    </source>
</evidence>
<geneLocation type="mitochondrion" evidence="15"/>
<evidence type="ECO:0000256" key="4">
    <source>
        <dbReference type="ARBA" id="ARBA00022547"/>
    </source>
</evidence>
<keyword evidence="7 14" id="KW-1133">Transmembrane helix</keyword>
<keyword evidence="10 13" id="KW-0496">Mitochondrion</keyword>
<dbReference type="PANTHER" id="PTHR13722">
    <property type="entry name" value="ATP SYNTHASE PROTEIN 8"/>
    <property type="match status" value="1"/>
</dbReference>
<keyword evidence="11 14" id="KW-0472">Membrane</keyword>
<evidence type="ECO:0000256" key="3">
    <source>
        <dbReference type="ARBA" id="ARBA00022448"/>
    </source>
</evidence>
<dbReference type="PANTHER" id="PTHR13722:SF0">
    <property type="entry name" value="ATP SYNTHASE PROTEIN 8"/>
    <property type="match status" value="1"/>
</dbReference>
<evidence type="ECO:0000256" key="6">
    <source>
        <dbReference type="ARBA" id="ARBA00022781"/>
    </source>
</evidence>
<gene>
    <name evidence="15" type="primary">ATP8</name>
    <name evidence="15" type="ORF">BN398_5</name>
</gene>
<reference evidence="15" key="2">
    <citation type="journal article" date="2013" name="Gene">
        <title>Jumping and gliding rodents: Mitogenomic affinities of Pedetidae and Anomaluridae deduced from an RNA-Seq approach.</title>
        <authorList>
            <person name="Fabre P.H."/>
            <person name="Jonsson K.A."/>
            <person name="Douzery E.J."/>
        </authorList>
    </citation>
    <scope>NUCLEOTIDE SEQUENCE</scope>
</reference>
<keyword evidence="9 13" id="KW-0406">Ion transport</keyword>
<dbReference type="InterPro" id="IPR001421">
    <property type="entry name" value="ATP8_metazoa"/>
</dbReference>
<evidence type="ECO:0000256" key="9">
    <source>
        <dbReference type="ARBA" id="ARBA00023065"/>
    </source>
</evidence>
<reference evidence="15" key="1">
    <citation type="submission" date="2012-08" db="EMBL/GenBank/DDBJ databases">
        <authorList>
            <person name="DOUZERY E."/>
        </authorList>
    </citation>
    <scope>NUCLEOTIDE SEQUENCE</scope>
</reference>
<comment type="subcellular location">
    <subcellularLocation>
        <location evidence="1 13">Mitochondrion membrane</location>
        <topology evidence="1 13">Single-pass membrane protein</topology>
    </subcellularLocation>
</comment>
<proteinExistence type="inferred from homology"/>
<evidence type="ECO:0000256" key="5">
    <source>
        <dbReference type="ARBA" id="ARBA00022692"/>
    </source>
</evidence>
<dbReference type="GO" id="GO:0015078">
    <property type="term" value="F:proton transmembrane transporter activity"/>
    <property type="evidence" value="ECO:0007669"/>
    <property type="project" value="InterPro"/>
</dbReference>
<keyword evidence="3 13" id="KW-0813">Transport</keyword>
<dbReference type="Pfam" id="PF00895">
    <property type="entry name" value="ATP-synt_8"/>
    <property type="match status" value="1"/>
</dbReference>
<dbReference type="EMBL" id="HE983623">
    <property type="protein sequence ID" value="CCM12458.1"/>
    <property type="molecule type" value="Genomic_DNA"/>
</dbReference>
<protein>
    <recommendedName>
        <fullName evidence="13">ATP synthase complex subunit 8</fullName>
    </recommendedName>
</protein>
<evidence type="ECO:0000256" key="12">
    <source>
        <dbReference type="ARBA" id="ARBA00023310"/>
    </source>
</evidence>
<dbReference type="GO" id="GO:0031966">
    <property type="term" value="C:mitochondrial membrane"/>
    <property type="evidence" value="ECO:0007669"/>
    <property type="project" value="UniProtKB-SubCell"/>
</dbReference>
<evidence type="ECO:0000313" key="15">
    <source>
        <dbReference type="EMBL" id="CCM12458.1"/>
    </source>
</evidence>
<dbReference type="GO" id="GO:0045259">
    <property type="term" value="C:proton-transporting ATP synthase complex"/>
    <property type="evidence" value="ECO:0007669"/>
    <property type="project" value="UniProtKB-KW"/>
</dbReference>
<organism evidence="15">
    <name type="scientific">Pedetes capensis</name>
    <name type="common">Springhaas</name>
    <dbReference type="NCBI Taxonomy" id="10023"/>
    <lineage>
        <taxon>Eukaryota</taxon>
        <taxon>Metazoa</taxon>
        <taxon>Chordata</taxon>
        <taxon>Craniata</taxon>
        <taxon>Vertebrata</taxon>
        <taxon>Euteleostomi</taxon>
        <taxon>Mammalia</taxon>
        <taxon>Eutheria</taxon>
        <taxon>Euarchontoglires</taxon>
        <taxon>Glires</taxon>
        <taxon>Rodentia</taxon>
        <taxon>Anomaluromorpha</taxon>
        <taxon>Pedetidae</taxon>
        <taxon>Pedetes</taxon>
    </lineage>
</organism>
<evidence type="ECO:0000256" key="8">
    <source>
        <dbReference type="ARBA" id="ARBA00022990"/>
    </source>
</evidence>
<dbReference type="AlphaFoldDB" id="T2I4F8"/>
<evidence type="ECO:0000256" key="14">
    <source>
        <dbReference type="SAM" id="Phobius"/>
    </source>
</evidence>
<keyword evidence="6 13" id="KW-0375">Hydrogen ion transport</keyword>
<keyword evidence="4 13" id="KW-0138">CF(0)</keyword>